<dbReference type="RefSeq" id="XP_025375027.1">
    <property type="nucleotide sequence ID" value="XM_025522622.1"/>
</dbReference>
<dbReference type="InterPro" id="IPR022682">
    <property type="entry name" value="Calpain_domain_III"/>
</dbReference>
<evidence type="ECO:0000256" key="5">
    <source>
        <dbReference type="PROSITE-ProRule" id="PRU00239"/>
    </source>
</evidence>
<feature type="domain" description="Calpain catalytic" evidence="6">
    <location>
        <begin position="126"/>
        <end position="437"/>
    </location>
</feature>
<dbReference type="Gene3D" id="2.60.120.380">
    <property type="match status" value="2"/>
</dbReference>
<evidence type="ECO:0000256" key="3">
    <source>
        <dbReference type="ARBA" id="ARBA00022801"/>
    </source>
</evidence>
<dbReference type="Pfam" id="PF01067">
    <property type="entry name" value="Calpain_III"/>
    <property type="match status" value="1"/>
</dbReference>
<dbReference type="GO" id="GO:0004198">
    <property type="term" value="F:calcium-dependent cysteine-type endopeptidase activity"/>
    <property type="evidence" value="ECO:0007669"/>
    <property type="project" value="InterPro"/>
</dbReference>
<accession>A0A316YF30</accession>
<comment type="similarity">
    <text evidence="1">Belongs to the peptidase C2 family. PalB/RIM13 subfamily.</text>
</comment>
<dbReference type="PROSITE" id="PS50203">
    <property type="entry name" value="CALPAIN_CAT"/>
    <property type="match status" value="1"/>
</dbReference>
<dbReference type="PANTHER" id="PTHR46143">
    <property type="entry name" value="CALPAIN-7"/>
    <property type="match status" value="1"/>
</dbReference>
<dbReference type="SMART" id="SM00720">
    <property type="entry name" value="calpain_III"/>
    <property type="match status" value="2"/>
</dbReference>
<keyword evidence="3 5" id="KW-0378">Hydrolase</keyword>
<reference evidence="7" key="1">
    <citation type="journal article" date="2018" name="Mol. Biol. Evol.">
        <title>Broad Genomic Sampling Reveals a Smut Pathogenic Ancestry of the Fungal Clade Ustilaginomycotina.</title>
        <authorList>
            <person name="Kijpornyongpan T."/>
            <person name="Mondo S.J."/>
            <person name="Barry K."/>
            <person name="Sandor L."/>
            <person name="Lee J."/>
            <person name="Lipzen A."/>
            <person name="Pangilinan J."/>
            <person name="LaButti K."/>
            <person name="Hainaut M."/>
            <person name="Henrissat B."/>
            <person name="Grigoriev I.V."/>
            <person name="Spatafora J.W."/>
            <person name="Aime M.C."/>
        </authorList>
    </citation>
    <scope>NUCLEOTIDE SEQUENCE [LARGE SCALE GENOMIC DNA]</scope>
    <source>
        <strain evidence="7">MCA 4198</strain>
    </source>
</reference>
<dbReference type="Proteomes" id="UP000245768">
    <property type="component" value="Unassembled WGS sequence"/>
</dbReference>
<feature type="active site" evidence="5">
    <location>
        <position position="188"/>
    </location>
</feature>
<feature type="active site" evidence="5">
    <location>
        <position position="379"/>
    </location>
</feature>
<dbReference type="InterPro" id="IPR038765">
    <property type="entry name" value="Papain-like_cys_pep_sf"/>
</dbReference>
<evidence type="ECO:0000259" key="6">
    <source>
        <dbReference type="PROSITE" id="PS50203"/>
    </source>
</evidence>
<dbReference type="InterPro" id="IPR051297">
    <property type="entry name" value="PalB/RIM13"/>
</dbReference>
<dbReference type="InterPro" id="IPR022683">
    <property type="entry name" value="Calpain_III"/>
</dbReference>
<evidence type="ECO:0000256" key="4">
    <source>
        <dbReference type="ARBA" id="ARBA00022807"/>
    </source>
</evidence>
<dbReference type="GeneID" id="37044538"/>
<name>A0A316YF30_9BASI</name>
<organism evidence="7 8">
    <name type="scientific">Acaromyces ingoldii</name>
    <dbReference type="NCBI Taxonomy" id="215250"/>
    <lineage>
        <taxon>Eukaryota</taxon>
        <taxon>Fungi</taxon>
        <taxon>Dikarya</taxon>
        <taxon>Basidiomycota</taxon>
        <taxon>Ustilaginomycotina</taxon>
        <taxon>Exobasidiomycetes</taxon>
        <taxon>Exobasidiales</taxon>
        <taxon>Cryptobasidiaceae</taxon>
        <taxon>Acaromyces</taxon>
    </lineage>
</organism>
<dbReference type="Pfam" id="PF00648">
    <property type="entry name" value="Peptidase_C2"/>
    <property type="match status" value="1"/>
</dbReference>
<feature type="active site" evidence="5">
    <location>
        <position position="359"/>
    </location>
</feature>
<dbReference type="InterPro" id="IPR036181">
    <property type="entry name" value="MIT_dom_sf"/>
</dbReference>
<dbReference type="GO" id="GO:0006508">
    <property type="term" value="P:proteolysis"/>
    <property type="evidence" value="ECO:0007669"/>
    <property type="project" value="UniProtKB-KW"/>
</dbReference>
<dbReference type="InterPro" id="IPR001300">
    <property type="entry name" value="Peptidase_C2_calpain_cat"/>
</dbReference>
<evidence type="ECO:0000313" key="7">
    <source>
        <dbReference type="EMBL" id="PWN87829.1"/>
    </source>
</evidence>
<dbReference type="AlphaFoldDB" id="A0A316YF30"/>
<dbReference type="STRING" id="215250.A0A316YF30"/>
<dbReference type="EMBL" id="KZ819639">
    <property type="protein sequence ID" value="PWN87829.1"/>
    <property type="molecule type" value="Genomic_DNA"/>
</dbReference>
<dbReference type="PANTHER" id="PTHR46143:SF1">
    <property type="entry name" value="CALPAIN-7"/>
    <property type="match status" value="1"/>
</dbReference>
<dbReference type="InParanoid" id="A0A316YF30"/>
<dbReference type="SUPFAM" id="SSF116846">
    <property type="entry name" value="MIT domain"/>
    <property type="match status" value="1"/>
</dbReference>
<dbReference type="InterPro" id="IPR036213">
    <property type="entry name" value="Calpain_III_sf"/>
</dbReference>
<keyword evidence="2 5" id="KW-0645">Protease</keyword>
<protein>
    <submittedName>
        <fullName evidence="7">Cysteine proteinase</fullName>
    </submittedName>
</protein>
<dbReference type="Gene3D" id="3.90.70.10">
    <property type="entry name" value="Cysteine proteinases"/>
    <property type="match status" value="1"/>
</dbReference>
<evidence type="ECO:0000313" key="8">
    <source>
        <dbReference type="Proteomes" id="UP000245768"/>
    </source>
</evidence>
<evidence type="ECO:0000256" key="2">
    <source>
        <dbReference type="ARBA" id="ARBA00022670"/>
    </source>
</evidence>
<dbReference type="OrthoDB" id="167576at2759"/>
<dbReference type="Gene3D" id="1.20.58.80">
    <property type="entry name" value="Phosphotransferase system, lactose/cellobiose-type IIA subunit"/>
    <property type="match status" value="1"/>
</dbReference>
<gene>
    <name evidence="7" type="ORF">FA10DRAFT_269112</name>
</gene>
<dbReference type="SMART" id="SM00230">
    <property type="entry name" value="CysPc"/>
    <property type="match status" value="1"/>
</dbReference>
<keyword evidence="8" id="KW-1185">Reference proteome</keyword>
<proteinExistence type="inferred from homology"/>
<sequence length="885" mass="98528">MSKQAWKDKLSLAQETTNRATRQELARDYSSAYETYVRAGDLYLWLVKNREPTSEATELRERLRRVLGRAEAIKLAGRAAQIVERRLLSDEEQTRALEASSSIDGIPLPLWKSTDDISTLAYQGQLFVDSVPQPALAPGQVQQKATFRRRHSWLKQRDSVPRWASSPLYDYRTPLRGHHIVQDVVTDCSFVAALEVACEHDATWHTQLAHAPLYPKDSRGFPRWSENGKHCVKLLFNGIPRQIVIDDSIPCRPDGNPVCATGLGADGSYHIWPALLEKAYLRLRGGYDFQGSNSSIDLHALTGWIPEHIGFQHAGFQREKAWDRLRWAWTRGYIMVTAGTTRNMASRRAPGQAFLVDSHNYAVLAIDEEEGERWLTLMNPWRRSPSEEDASTWTGEMRASLENFQTNSPSYLDREIIRITWSEACSRLDSLYLNWNPAIAKHALTVHSHWRKVDGSDLGQNPEQAPITTTTKPTTMTTTAIVGPSQHSSFRLAINVDESDVSGAEKTDVWLHLVRHTTQSREDEVQWIAIHVFESEAVKHRLLAHGSDYRMGTYVDSTHNIVRFSTSAHRRSVYTVIVSRNGCNNDATFSLSAFSAAKIELHDIPRSFSFSQLVQSGWSGKSAGGNAASWAFIHNPQFRLTVPQATSLAAMVETSKDLPVQVLIVWSRRGKRISHVSEGDIVASSGLYNYGFAFAEAKKIQAGVYSVIVSTFEEGLSGLFALKVESEGEIVLEAIAAEGAGMFHKTLRGRWEKDVSAMGGPSHGRYHCNPRFIVDVDKACRLVVRLRPEVKKGIATPYLNIALFRVNKTPRSASSISPAASPPDIGAEVANSGSYADLLSGVAIEDARLEPGTYSLIASTFTPGVECPFVIDLYSSLPTTCRRAH</sequence>
<dbReference type="SUPFAM" id="SSF49758">
    <property type="entry name" value="Calpain large subunit, middle domain (domain III)"/>
    <property type="match status" value="3"/>
</dbReference>
<evidence type="ECO:0000256" key="1">
    <source>
        <dbReference type="ARBA" id="ARBA00010193"/>
    </source>
</evidence>
<keyword evidence="4 5" id="KW-0788">Thiol protease</keyword>
<dbReference type="SUPFAM" id="SSF54001">
    <property type="entry name" value="Cysteine proteinases"/>
    <property type="match status" value="1"/>
</dbReference>